<dbReference type="InterPro" id="IPR025705">
    <property type="entry name" value="Beta_hexosaminidase_sua/sub"/>
</dbReference>
<dbReference type="InterPro" id="IPR015883">
    <property type="entry name" value="Glyco_hydro_20_cat"/>
</dbReference>
<dbReference type="Proteomes" id="UP000655830">
    <property type="component" value="Unassembled WGS sequence"/>
</dbReference>
<dbReference type="InterPro" id="IPR015882">
    <property type="entry name" value="HEX_bac_N"/>
</dbReference>
<feature type="domain" description="Glycoside hydrolase family 20 catalytic" evidence="7">
    <location>
        <begin position="130"/>
        <end position="370"/>
    </location>
</feature>
<dbReference type="Pfam" id="PF00728">
    <property type="entry name" value="Glyco_hydro_20"/>
    <property type="match status" value="1"/>
</dbReference>
<comment type="similarity">
    <text evidence="2">Belongs to the glycosyl hydrolase 20 family.</text>
</comment>
<dbReference type="EMBL" id="JACRSY010000013">
    <property type="protein sequence ID" value="MBC8579748.1"/>
    <property type="molecule type" value="Genomic_DNA"/>
</dbReference>
<dbReference type="GO" id="GO:0016020">
    <property type="term" value="C:membrane"/>
    <property type="evidence" value="ECO:0007669"/>
    <property type="project" value="TreeGrafter"/>
</dbReference>
<dbReference type="InterPro" id="IPR029018">
    <property type="entry name" value="Hex-like_dom2"/>
</dbReference>
<accession>A0A926EG96</accession>
<feature type="domain" description="Beta-hexosaminidase bacterial type N-terminal" evidence="8">
    <location>
        <begin position="2"/>
        <end position="126"/>
    </location>
</feature>
<evidence type="ECO:0000256" key="5">
    <source>
        <dbReference type="ARBA" id="ARBA00023295"/>
    </source>
</evidence>
<comment type="caution">
    <text evidence="9">The sequence shown here is derived from an EMBL/GenBank/DDBJ whole genome shotgun (WGS) entry which is preliminary data.</text>
</comment>
<protein>
    <recommendedName>
        <fullName evidence="3">beta-N-acetylhexosaminidase</fullName>
        <ecNumber evidence="3">3.2.1.52</ecNumber>
    </recommendedName>
</protein>
<evidence type="ECO:0000313" key="9">
    <source>
        <dbReference type="EMBL" id="MBC8579748.1"/>
    </source>
</evidence>
<dbReference type="GO" id="GO:0005975">
    <property type="term" value="P:carbohydrate metabolic process"/>
    <property type="evidence" value="ECO:0007669"/>
    <property type="project" value="InterPro"/>
</dbReference>
<evidence type="ECO:0000256" key="3">
    <source>
        <dbReference type="ARBA" id="ARBA00012663"/>
    </source>
</evidence>
<keyword evidence="10" id="KW-1185">Reference proteome</keyword>
<dbReference type="SUPFAM" id="SSF55545">
    <property type="entry name" value="beta-N-acetylhexosaminidase-like domain"/>
    <property type="match status" value="1"/>
</dbReference>
<dbReference type="SUPFAM" id="SSF51445">
    <property type="entry name" value="(Trans)glycosidases"/>
    <property type="match status" value="1"/>
</dbReference>
<dbReference type="EC" id="3.2.1.52" evidence="3"/>
<dbReference type="InterPro" id="IPR017853">
    <property type="entry name" value="GH"/>
</dbReference>
<dbReference type="PANTHER" id="PTHR22600:SF57">
    <property type="entry name" value="BETA-N-ACETYLHEXOSAMINIDASE"/>
    <property type="match status" value="1"/>
</dbReference>
<evidence type="ECO:0000256" key="1">
    <source>
        <dbReference type="ARBA" id="ARBA00001231"/>
    </source>
</evidence>
<organism evidence="9 10">
    <name type="scientific">Zhenhengia yiwuensis</name>
    <dbReference type="NCBI Taxonomy" id="2763666"/>
    <lineage>
        <taxon>Bacteria</taxon>
        <taxon>Bacillati</taxon>
        <taxon>Bacillota</taxon>
        <taxon>Clostridia</taxon>
        <taxon>Lachnospirales</taxon>
        <taxon>Lachnospiraceae</taxon>
        <taxon>Zhenhengia</taxon>
    </lineage>
</organism>
<evidence type="ECO:0000313" key="10">
    <source>
        <dbReference type="Proteomes" id="UP000655830"/>
    </source>
</evidence>
<reference evidence="9" key="1">
    <citation type="submission" date="2020-08" db="EMBL/GenBank/DDBJ databases">
        <title>Genome public.</title>
        <authorList>
            <person name="Liu C."/>
            <person name="Sun Q."/>
        </authorList>
    </citation>
    <scope>NUCLEOTIDE SEQUENCE</scope>
    <source>
        <strain evidence="9">NSJ-12</strain>
    </source>
</reference>
<dbReference type="AlphaFoldDB" id="A0A926EG96"/>
<proteinExistence type="inferred from homology"/>
<dbReference type="Gene3D" id="3.20.20.80">
    <property type="entry name" value="Glycosidases"/>
    <property type="match status" value="1"/>
</dbReference>
<gene>
    <name evidence="9" type="ORF">H8718_09425</name>
</gene>
<dbReference type="GO" id="GO:0030203">
    <property type="term" value="P:glycosaminoglycan metabolic process"/>
    <property type="evidence" value="ECO:0007669"/>
    <property type="project" value="TreeGrafter"/>
</dbReference>
<evidence type="ECO:0000259" key="8">
    <source>
        <dbReference type="Pfam" id="PF02838"/>
    </source>
</evidence>
<comment type="catalytic activity">
    <reaction evidence="1">
        <text>Hydrolysis of terminal non-reducing N-acetyl-D-hexosamine residues in N-acetyl-beta-D-hexosaminides.</text>
        <dbReference type="EC" id="3.2.1.52"/>
    </reaction>
</comment>
<dbReference type="Pfam" id="PF02838">
    <property type="entry name" value="Glyco_hydro_20b"/>
    <property type="match status" value="1"/>
</dbReference>
<dbReference type="Gene3D" id="3.30.379.10">
    <property type="entry name" value="Chitobiase/beta-hexosaminidase domain 2-like"/>
    <property type="match status" value="1"/>
</dbReference>
<dbReference type="PANTHER" id="PTHR22600">
    <property type="entry name" value="BETA-HEXOSAMINIDASE"/>
    <property type="match status" value="1"/>
</dbReference>
<evidence type="ECO:0000256" key="4">
    <source>
        <dbReference type="ARBA" id="ARBA00022801"/>
    </source>
</evidence>
<evidence type="ECO:0000259" key="7">
    <source>
        <dbReference type="Pfam" id="PF00728"/>
    </source>
</evidence>
<keyword evidence="4" id="KW-0378">Hydrolase</keyword>
<sequence length="619" mass="70371">MYLLPQPKHFSLTDGQFIIKPSTCLLLDGTCDFDDLNAAVTLQDEIKADLGFTLAISKSFNAAETLHTIQLVKKAGYAKEGYELIITSEAITVYASTGAGIFYGVQTLRQIIRQAGALVPALTIQDEPHFENRGFYHDVTRGKVATLETLKTLVDRAAFYKLNQIQLYVEHSFAFAGLSEVWVDKDPLTAEEILLLDQYCQKRHVELVPSLSTFGHFYEILKSKSFNHLCEIDITGKKDYSFIDRMAHHTLNTLEEGSFKLVEKMLNDFIPLFSSNQFNICCDETFDLGKGRSKAKADEVGTGRLYVDFLNKIINCVKKHNKQVMFWGDVILHHPELLNEIPKDVICLTWDYSSGCSDHAVSKIAETGRPQYVCPGVGGWNMLMNLIWNAFENIRRMTEYGRNHGAIGVLNTDWGDYGHINLFGSSMPGMIYGAHLSWNPVTEETDFTDLYKAISRIEYGDTSEKLVSLLHQLSGRQGCSWYDVVRWKELQHNQHDEVEVLSNLNVERILKGYQTALDVEKELLTLSLGIRHNHFDLQEFMISSKSIQLIDTFVLTLIQDKVGTQEAVPALSKLELAAALEIWFTEYTAIWRARNKESELYRIREVITYMCGYLRDTAL</sequence>
<dbReference type="PRINTS" id="PR00738">
    <property type="entry name" value="GLHYDRLASE20"/>
</dbReference>
<dbReference type="CDD" id="cd06565">
    <property type="entry name" value="GH20_GcnA-like"/>
    <property type="match status" value="1"/>
</dbReference>
<evidence type="ECO:0000256" key="6">
    <source>
        <dbReference type="PIRSR" id="PIRSR625705-1"/>
    </source>
</evidence>
<name>A0A926EG96_9FIRM</name>
<feature type="active site" description="Proton donor" evidence="6">
    <location>
        <position position="284"/>
    </location>
</feature>
<dbReference type="RefSeq" id="WP_249332703.1">
    <property type="nucleotide sequence ID" value="NZ_JACRSY010000013.1"/>
</dbReference>
<keyword evidence="5" id="KW-0326">Glycosidase</keyword>
<dbReference type="GO" id="GO:0004563">
    <property type="term" value="F:beta-N-acetylhexosaminidase activity"/>
    <property type="evidence" value="ECO:0007669"/>
    <property type="project" value="UniProtKB-EC"/>
</dbReference>
<evidence type="ECO:0000256" key="2">
    <source>
        <dbReference type="ARBA" id="ARBA00006285"/>
    </source>
</evidence>